<dbReference type="PANTHER" id="PTHR46065:SF3">
    <property type="entry name" value="FI20425P1"/>
    <property type="match status" value="1"/>
</dbReference>
<keyword evidence="7" id="KW-0862">Zinc</keyword>
<dbReference type="GO" id="GO:0008270">
    <property type="term" value="F:zinc ion binding"/>
    <property type="evidence" value="ECO:0007669"/>
    <property type="project" value="UniProtKB-KW"/>
</dbReference>
<feature type="domain" description="RING-CH-type" evidence="11">
    <location>
        <begin position="85"/>
        <end position="153"/>
    </location>
</feature>
<sequence>MSFNPNMSEIRLTNQSPRRNLNAMNSSIQFIPDLNLDQQLNEQTSPRKEIIKKGILKTFYYQDVKRRKLIGCNIYVNEMNEQQLQLSKRGMTCRICMNEEETSRFIMPCACKGSLQYIHEECLKLWILQKNGIEDVFKDRIKCELCSQKFRMRMQLQNHFQKSRFWDIPKHQKICWLIQLLFIFAIISSIAVLFTQFGLSNIGIDALMTLLVVVALILIVYLVASVIASHQVEMIENWTIGNYRPRRDTKQGSFFQLQSQMGQSVNASPIIKKKTASVHPNGFNNLQVIQVNQLMTSTNISEQEQ</sequence>
<dbReference type="SMART" id="SM00744">
    <property type="entry name" value="RINGv"/>
    <property type="match status" value="1"/>
</dbReference>
<reference evidence="12" key="1">
    <citation type="submission" date="2021-01" db="EMBL/GenBank/DDBJ databases">
        <authorList>
            <consortium name="Genoscope - CEA"/>
            <person name="William W."/>
        </authorList>
    </citation>
    <scope>NUCLEOTIDE SEQUENCE</scope>
</reference>
<dbReference type="Pfam" id="PF12906">
    <property type="entry name" value="RINGv"/>
    <property type="match status" value="1"/>
</dbReference>
<evidence type="ECO:0000256" key="9">
    <source>
        <dbReference type="ARBA" id="ARBA00023136"/>
    </source>
</evidence>
<evidence type="ECO:0000256" key="7">
    <source>
        <dbReference type="ARBA" id="ARBA00022833"/>
    </source>
</evidence>
<evidence type="ECO:0000313" key="13">
    <source>
        <dbReference type="Proteomes" id="UP000692954"/>
    </source>
</evidence>
<evidence type="ECO:0000256" key="2">
    <source>
        <dbReference type="ARBA" id="ARBA00022679"/>
    </source>
</evidence>
<protein>
    <recommendedName>
        <fullName evidence="11">RING-CH-type domain-containing protein</fullName>
    </recommendedName>
</protein>
<keyword evidence="8 10" id="KW-1133">Transmembrane helix</keyword>
<keyword evidence="4" id="KW-0479">Metal-binding</keyword>
<dbReference type="CDD" id="cd16495">
    <property type="entry name" value="RING_CH-C4HC3_MARCH"/>
    <property type="match status" value="1"/>
</dbReference>
<dbReference type="OrthoDB" id="412381at2759"/>
<keyword evidence="2" id="KW-0808">Transferase</keyword>
<evidence type="ECO:0000256" key="6">
    <source>
        <dbReference type="ARBA" id="ARBA00022786"/>
    </source>
</evidence>
<evidence type="ECO:0000259" key="11">
    <source>
        <dbReference type="PROSITE" id="PS51292"/>
    </source>
</evidence>
<gene>
    <name evidence="12" type="ORF">PSON_ATCC_30995.1.T0090036</name>
</gene>
<dbReference type="PANTHER" id="PTHR46065">
    <property type="entry name" value="E3 UBIQUITIN-PROTEIN LIGASE MARCH 2/3 FAMILY MEMBER"/>
    <property type="match status" value="1"/>
</dbReference>
<keyword evidence="9 10" id="KW-0472">Membrane</keyword>
<evidence type="ECO:0000256" key="4">
    <source>
        <dbReference type="ARBA" id="ARBA00022723"/>
    </source>
</evidence>
<evidence type="ECO:0000256" key="8">
    <source>
        <dbReference type="ARBA" id="ARBA00022989"/>
    </source>
</evidence>
<dbReference type="Proteomes" id="UP000692954">
    <property type="component" value="Unassembled WGS sequence"/>
</dbReference>
<dbReference type="InterPro" id="IPR011016">
    <property type="entry name" value="Znf_RING-CH"/>
</dbReference>
<evidence type="ECO:0000256" key="1">
    <source>
        <dbReference type="ARBA" id="ARBA00004370"/>
    </source>
</evidence>
<dbReference type="PROSITE" id="PS51292">
    <property type="entry name" value="ZF_RING_CH"/>
    <property type="match status" value="1"/>
</dbReference>
<feature type="transmembrane region" description="Helical" evidence="10">
    <location>
        <begin position="174"/>
        <end position="194"/>
    </location>
</feature>
<dbReference type="AlphaFoldDB" id="A0A8S1KL01"/>
<comment type="caution">
    <text evidence="12">The sequence shown here is derived from an EMBL/GenBank/DDBJ whole genome shotgun (WGS) entry which is preliminary data.</text>
</comment>
<dbReference type="EMBL" id="CAJJDN010000009">
    <property type="protein sequence ID" value="CAD8055061.1"/>
    <property type="molecule type" value="Genomic_DNA"/>
</dbReference>
<accession>A0A8S1KL01</accession>
<dbReference type="GO" id="GO:0016740">
    <property type="term" value="F:transferase activity"/>
    <property type="evidence" value="ECO:0007669"/>
    <property type="project" value="UniProtKB-KW"/>
</dbReference>
<evidence type="ECO:0000313" key="12">
    <source>
        <dbReference type="EMBL" id="CAD8055061.1"/>
    </source>
</evidence>
<dbReference type="GO" id="GO:0016020">
    <property type="term" value="C:membrane"/>
    <property type="evidence" value="ECO:0007669"/>
    <property type="project" value="UniProtKB-SubCell"/>
</dbReference>
<evidence type="ECO:0000256" key="3">
    <source>
        <dbReference type="ARBA" id="ARBA00022692"/>
    </source>
</evidence>
<evidence type="ECO:0000256" key="5">
    <source>
        <dbReference type="ARBA" id="ARBA00022771"/>
    </source>
</evidence>
<name>A0A8S1KL01_9CILI</name>
<keyword evidence="3 10" id="KW-0812">Transmembrane</keyword>
<keyword evidence="13" id="KW-1185">Reference proteome</keyword>
<comment type="subcellular location">
    <subcellularLocation>
        <location evidence="1">Membrane</location>
    </subcellularLocation>
</comment>
<organism evidence="12 13">
    <name type="scientific">Paramecium sonneborni</name>
    <dbReference type="NCBI Taxonomy" id="65129"/>
    <lineage>
        <taxon>Eukaryota</taxon>
        <taxon>Sar</taxon>
        <taxon>Alveolata</taxon>
        <taxon>Ciliophora</taxon>
        <taxon>Intramacronucleata</taxon>
        <taxon>Oligohymenophorea</taxon>
        <taxon>Peniculida</taxon>
        <taxon>Parameciidae</taxon>
        <taxon>Paramecium</taxon>
    </lineage>
</organism>
<proteinExistence type="predicted"/>
<keyword evidence="6" id="KW-0833">Ubl conjugation pathway</keyword>
<keyword evidence="5" id="KW-0863">Zinc-finger</keyword>
<evidence type="ECO:0000256" key="10">
    <source>
        <dbReference type="SAM" id="Phobius"/>
    </source>
</evidence>
<feature type="transmembrane region" description="Helical" evidence="10">
    <location>
        <begin position="206"/>
        <end position="228"/>
    </location>
</feature>